<accession>A0A0F9W476</accession>
<dbReference type="AlphaFoldDB" id="A0A0F9W476"/>
<dbReference type="EMBL" id="LAZR01000230">
    <property type="protein sequence ID" value="KKN80456.1"/>
    <property type="molecule type" value="Genomic_DNA"/>
</dbReference>
<evidence type="ECO:0000313" key="1">
    <source>
        <dbReference type="EMBL" id="KKN80456.1"/>
    </source>
</evidence>
<sequence length="919" mass="105565">MLVLTEEQSIGYSQLIKHLSDKLNLLGPVNDANFTDNIWQFNNKSHMHNYNITFDFDIFNNDYLQPFTTIEVVFNEIKIDLSVVDFAKLLWLENVFEYKVANVIFSAQYDGICSLFYFLKENDIDIVDKSTLESFYSFLLTFDVTTEGVKKRITPPAYYSRVGHFKLQRASRVLQLYQVQGILEFISRSRADKILNDACISIMDITLTDYKGGGSFNFLGLDIGKHYIDHCANVFEKYFQFSTAYEQTMNIIVGEVRTKTKVKNELSIKRFAAYALSGSNIFEVLPALSSWNIETKKHLGDVVFEIFREKYNSLASIAQAFKLHTINQIILESGLPDRYDTQEFIRSILIACYVCDFEKKPENIYQEYIALINADEINFSISYVDFIELVRSIVNKCSHVLPDDNDAMSKCLYEIVNNAPKSPTSVLKDKLDSIQYHTQSAGLTFFVALTGWRRSEFGFPLSAVRVSINNDVLDNLYTPWRFHINWSVHKTSGKTLLNREITSYAYQIALMLDKLNGSMSVAPALYKPGIKTKSSGYNSSGFVSNRCQTLWIDFIVRYSVFKELDELERLIAKTKLNSVERSNLDELKSYYDLNNSQTKTIIEIRNNLRDALPRYNIIADTGTVTLGVKIDQYVKGSLDNESVIICNQFLSYETKEKLRNGEYPTKQAMTTKFVRLELLENNVYPTVHAFRHIWAEAVLQRYRGDIGKFIRANFKHLDERFFMAYLRDKETKAVFQVATRTVINSIVRQKIKAMTDNSREFSGGFDRFLSKAVKFTKVVSQNELEELATTISEHRVIDMKSTPWASCFLRAGTEKTAKCSEDGVPQRRNAEPKLCLGCVNADIAEGNFNGIVVYIKHDIAACRNPKLPLFIKEPHIKIVKFALQRVDQLRKNSNNAKYDKFISYLKETLEMSSISEEVA</sequence>
<reference evidence="1" key="1">
    <citation type="journal article" date="2015" name="Nature">
        <title>Complex archaea that bridge the gap between prokaryotes and eukaryotes.</title>
        <authorList>
            <person name="Spang A."/>
            <person name="Saw J.H."/>
            <person name="Jorgensen S.L."/>
            <person name="Zaremba-Niedzwiedzka K."/>
            <person name="Martijn J."/>
            <person name="Lind A.E."/>
            <person name="van Eijk R."/>
            <person name="Schleper C."/>
            <person name="Guy L."/>
            <person name="Ettema T.J."/>
        </authorList>
    </citation>
    <scope>NUCLEOTIDE SEQUENCE</scope>
</reference>
<proteinExistence type="predicted"/>
<gene>
    <name evidence="1" type="ORF">LCGC14_0329010</name>
</gene>
<organism evidence="1">
    <name type="scientific">marine sediment metagenome</name>
    <dbReference type="NCBI Taxonomy" id="412755"/>
    <lineage>
        <taxon>unclassified sequences</taxon>
        <taxon>metagenomes</taxon>
        <taxon>ecological metagenomes</taxon>
    </lineage>
</organism>
<protein>
    <submittedName>
        <fullName evidence="1">Uncharacterized protein</fullName>
    </submittedName>
</protein>
<comment type="caution">
    <text evidence="1">The sequence shown here is derived from an EMBL/GenBank/DDBJ whole genome shotgun (WGS) entry which is preliminary data.</text>
</comment>
<name>A0A0F9W476_9ZZZZ</name>